<reference evidence="2" key="1">
    <citation type="submission" date="2015-08" db="EMBL/GenBank/DDBJ databases">
        <title>Genome sequencing project for genomic taxonomy and phylogenomics of Bacillus-like bacteria.</title>
        <authorList>
            <person name="Liu B."/>
            <person name="Wang J."/>
            <person name="Zhu Y."/>
            <person name="Liu G."/>
            <person name="Chen Q."/>
            <person name="Chen Z."/>
            <person name="Lan J."/>
            <person name="Che J."/>
            <person name="Ge C."/>
            <person name="Shi H."/>
            <person name="Pan Z."/>
            <person name="Liu X."/>
        </authorList>
    </citation>
    <scope>NUCLEOTIDE SEQUENCE [LARGE SCALE GENOMIC DNA]</scope>
    <source>
        <strain evidence="2">FJAT-22460</strain>
    </source>
</reference>
<dbReference type="RefSeq" id="WP_053491747.1">
    <property type="nucleotide sequence ID" value="NZ_JBCMXJ010000015.1"/>
</dbReference>
<dbReference type="Pfam" id="PF09855">
    <property type="entry name" value="Zn_ribbon_13"/>
    <property type="match status" value="1"/>
</dbReference>
<protein>
    <recommendedName>
        <fullName evidence="3">DNA-binding protein</fullName>
    </recommendedName>
</protein>
<organism evidence="1 2">
    <name type="scientific">Paenibacillus solani</name>
    <dbReference type="NCBI Taxonomy" id="1705565"/>
    <lineage>
        <taxon>Bacteria</taxon>
        <taxon>Bacillati</taxon>
        <taxon>Bacillota</taxon>
        <taxon>Bacilli</taxon>
        <taxon>Bacillales</taxon>
        <taxon>Paenibacillaceae</taxon>
        <taxon>Paenibacillus</taxon>
    </lineage>
</organism>
<name>A0A0M1NKN4_9BACL</name>
<dbReference type="AlphaFoldDB" id="A0A0M1NKN4"/>
<proteinExistence type="predicted"/>
<accession>A0A0M1NKN4</accession>
<comment type="caution">
    <text evidence="1">The sequence shown here is derived from an EMBL/GenBank/DDBJ whole genome shotgun (WGS) entry which is preliminary data.</text>
</comment>
<gene>
    <name evidence="1" type="ORF">AM231_19045</name>
</gene>
<evidence type="ECO:0000313" key="1">
    <source>
        <dbReference type="EMBL" id="KOR82424.1"/>
    </source>
</evidence>
<dbReference type="EMBL" id="LIUT01000003">
    <property type="protein sequence ID" value="KOR82424.1"/>
    <property type="molecule type" value="Genomic_DNA"/>
</dbReference>
<sequence>MRIEQMIEQRFVCSKCGGNHCQTKEVSMSGAGLSKMFDIQHNHYLFVSCTNCGYVEVFNPDILEGKKRGQLGSILDVFFG</sequence>
<dbReference type="OrthoDB" id="6293663at2"/>
<evidence type="ECO:0000313" key="2">
    <source>
        <dbReference type="Proteomes" id="UP000036932"/>
    </source>
</evidence>
<dbReference type="InterPro" id="IPR018652">
    <property type="entry name" value="DUF2082_NA-bd_Znr"/>
</dbReference>
<dbReference type="Proteomes" id="UP000036932">
    <property type="component" value="Unassembled WGS sequence"/>
</dbReference>
<evidence type="ECO:0008006" key="3">
    <source>
        <dbReference type="Google" id="ProtNLM"/>
    </source>
</evidence>
<dbReference type="PATRIC" id="fig|1705565.3.peg.5762"/>
<keyword evidence="2" id="KW-1185">Reference proteome</keyword>